<evidence type="ECO:0000313" key="2">
    <source>
        <dbReference type="EMBL" id="AGL83984.1"/>
    </source>
</evidence>
<dbReference type="AlphaFoldDB" id="A0A2C9EK11"/>
<gene>
    <name evidence="2" type="ORF">PFLCHA0_c22130</name>
</gene>
<dbReference type="KEGG" id="pprc:PFLCHA0_c22130"/>
<dbReference type="EMBL" id="CP003190">
    <property type="protein sequence ID" value="AGL83984.1"/>
    <property type="molecule type" value="Genomic_DNA"/>
</dbReference>
<feature type="region of interest" description="Disordered" evidence="1">
    <location>
        <begin position="1"/>
        <end position="29"/>
    </location>
</feature>
<proteinExistence type="predicted"/>
<evidence type="ECO:0000313" key="3">
    <source>
        <dbReference type="Proteomes" id="UP000013940"/>
    </source>
</evidence>
<reference evidence="3" key="1">
    <citation type="journal article" date="2014" name="Genome Announc.">
        <title>Full-genome sequence of the plant growth-promoting bacterium Pseudomonas protegens CHA0.</title>
        <authorList>
            <person name="Jousset A."/>
            <person name="Schuldes J."/>
            <person name="Keel C."/>
            <person name="Maurhofer M."/>
            <person name="Daniel R."/>
            <person name="Scheu S."/>
            <person name="Thuermer A."/>
        </authorList>
    </citation>
    <scope>NUCLEOTIDE SEQUENCE [LARGE SCALE GENOMIC DNA]</scope>
    <source>
        <strain evidence="3">DSM 19095 / LMG 27888 / CFBP 6595 / CHA0</strain>
    </source>
</reference>
<organism evidence="2 3">
    <name type="scientific">Pseudomonas protegens (strain DSM 19095 / LMG 27888 / CFBP 6595 / CHA0)</name>
    <dbReference type="NCBI Taxonomy" id="1124983"/>
    <lineage>
        <taxon>Bacteria</taxon>
        <taxon>Pseudomonadati</taxon>
        <taxon>Pseudomonadota</taxon>
        <taxon>Gammaproteobacteria</taxon>
        <taxon>Pseudomonadales</taxon>
        <taxon>Pseudomonadaceae</taxon>
        <taxon>Pseudomonas</taxon>
    </lineage>
</organism>
<dbReference type="HOGENOM" id="CLU_2719264_0_0_6"/>
<evidence type="ECO:0000256" key="1">
    <source>
        <dbReference type="SAM" id="MobiDB-lite"/>
    </source>
</evidence>
<name>A0A2C9EK11_PSEPH</name>
<dbReference type="Proteomes" id="UP000013940">
    <property type="component" value="Chromosome"/>
</dbReference>
<accession>A0A2C9EK11</accession>
<sequence length="72" mass="7375">MQSLVGAGLPAKAPARSPPDPRAHSPASRLLRISSRHAVRCRSWLASEGARKITAPSKGLLAGKPAPTVGVG</sequence>
<protein>
    <submittedName>
        <fullName evidence="2">Uncharacterized protein</fullName>
    </submittedName>
</protein>